<keyword evidence="2" id="KW-0812">Transmembrane</keyword>
<keyword evidence="2" id="KW-0472">Membrane</keyword>
<keyword evidence="4" id="KW-1185">Reference proteome</keyword>
<gene>
    <name evidence="3" type="ORF">ABEU20_000942</name>
</gene>
<dbReference type="Proteomes" id="UP001629745">
    <property type="component" value="Unassembled WGS sequence"/>
</dbReference>
<dbReference type="EMBL" id="JBDLNV010000001">
    <property type="protein sequence ID" value="MFM1722388.1"/>
    <property type="molecule type" value="Genomic_DNA"/>
</dbReference>
<feature type="region of interest" description="Disordered" evidence="1">
    <location>
        <begin position="72"/>
        <end position="95"/>
    </location>
</feature>
<evidence type="ECO:0000256" key="2">
    <source>
        <dbReference type="SAM" id="Phobius"/>
    </source>
</evidence>
<evidence type="ECO:0000313" key="3">
    <source>
        <dbReference type="EMBL" id="MFM1722388.1"/>
    </source>
</evidence>
<comment type="caution">
    <text evidence="3">The sequence shown here is derived from an EMBL/GenBank/DDBJ whole genome shotgun (WGS) entry which is preliminary data.</text>
</comment>
<organism evidence="3 4">
    <name type="scientific">Rhodococcus parequi</name>
    <dbReference type="NCBI Taxonomy" id="3137122"/>
    <lineage>
        <taxon>Bacteria</taxon>
        <taxon>Bacillati</taxon>
        <taxon>Actinomycetota</taxon>
        <taxon>Actinomycetes</taxon>
        <taxon>Mycobacteriales</taxon>
        <taxon>Nocardiaceae</taxon>
        <taxon>Rhodococcus</taxon>
    </lineage>
</organism>
<evidence type="ECO:0000313" key="4">
    <source>
        <dbReference type="Proteomes" id="UP001629745"/>
    </source>
</evidence>
<name>A0ABW9FBB2_9NOCA</name>
<reference evidence="3 4" key="1">
    <citation type="submission" date="2023-11" db="EMBL/GenBank/DDBJ databases">
        <authorList>
            <person name="Val-Calvo J."/>
            <person name="Scortti M."/>
            <person name="Vazquez-Boland J."/>
        </authorList>
    </citation>
    <scope>NUCLEOTIDE SEQUENCE [LARGE SCALE GENOMIC DNA]</scope>
    <source>
        <strain evidence="3 4">PAM 2766</strain>
    </source>
</reference>
<evidence type="ECO:0008006" key="5">
    <source>
        <dbReference type="Google" id="ProtNLM"/>
    </source>
</evidence>
<accession>A0ABW9FBB2</accession>
<dbReference type="RefSeq" id="WP_420162944.1">
    <property type="nucleotide sequence ID" value="NZ_JBDLNV010000001.1"/>
</dbReference>
<evidence type="ECO:0000256" key="1">
    <source>
        <dbReference type="SAM" id="MobiDB-lite"/>
    </source>
</evidence>
<keyword evidence="2" id="KW-1133">Transmembrane helix</keyword>
<sequence length="95" mass="9800">MQMTTGRRLALFAVSVVGGAGSAVVARRLSRIDPGGAHAPATEPGRIMLAAAALHGAAFALTHNSLEATRMAARRKAGAAHPDVLTPPSRVRQPR</sequence>
<protein>
    <recommendedName>
        <fullName evidence="5">DUF4235 domain-containing protein</fullName>
    </recommendedName>
</protein>
<proteinExistence type="predicted"/>
<feature type="transmembrane region" description="Helical" evidence="2">
    <location>
        <begin position="46"/>
        <end position="66"/>
    </location>
</feature>